<dbReference type="InterPro" id="IPR013783">
    <property type="entry name" value="Ig-like_fold"/>
</dbReference>
<dbReference type="InterPro" id="IPR032675">
    <property type="entry name" value="LRR_dom_sf"/>
</dbReference>
<feature type="signal peptide" evidence="4">
    <location>
        <begin position="1"/>
        <end position="34"/>
    </location>
</feature>
<dbReference type="Gene3D" id="3.80.10.10">
    <property type="entry name" value="Ribonuclease Inhibitor"/>
    <property type="match status" value="2"/>
</dbReference>
<feature type="compositionally biased region" description="Polar residues" evidence="2">
    <location>
        <begin position="1973"/>
        <end position="1982"/>
    </location>
</feature>
<keyword evidence="3" id="KW-1133">Transmembrane helix</keyword>
<dbReference type="InterPro" id="IPR053139">
    <property type="entry name" value="Surface_bspA-like"/>
</dbReference>
<evidence type="ECO:0000256" key="4">
    <source>
        <dbReference type="SAM" id="SignalP"/>
    </source>
</evidence>
<organism evidence="5 6">
    <name type="scientific">[Ruminococcus] lactaris</name>
    <dbReference type="NCBI Taxonomy" id="46228"/>
    <lineage>
        <taxon>Bacteria</taxon>
        <taxon>Bacillati</taxon>
        <taxon>Bacillota</taxon>
        <taxon>Clostridia</taxon>
        <taxon>Lachnospirales</taxon>
        <taxon>Lachnospiraceae</taxon>
        <taxon>Mediterraneibacter</taxon>
    </lineage>
</organism>
<dbReference type="InterPro" id="IPR008964">
    <property type="entry name" value="Invasin/intimin_cell_adhesion"/>
</dbReference>
<evidence type="ECO:0000313" key="6">
    <source>
        <dbReference type="Proteomes" id="UP000260793"/>
    </source>
</evidence>
<sequence>MKRLKRLTRKKYRITALVLALCMTLSLLPISALAAGTDLAGKAIEEGTFAATGGNVNYRIDGEEIVITGGDDTVSEIVFPDEIDGKPVTRIEVSAFGNSGGHNETLMSVIFPANLTSIDGYAFHDVPGLTNIDFSKCTQSLTIGEWAFAGTSVQSVTFPEKLASIESYAFFQDEFLTSVDFSNCTGLTSIGGLSAFAATGITELTIPDCVKHIENGAFGSCEDLTSLNLGSVESIGVQAFEYTGITSLNLPDTLSEIGMGAFSFCKSLTSIDWPQNENFTILTGFDNCQALSDAELEKALSVDSITELGYSAFDGCFFQNVTIPSNIKTIGASAFSGCANMASLTILPGVKTIGPHAFEGCCGLAEQKVVVPATVTKIYGGAFADCTKQYDPAEGEEDFTYTGIIVEFANQDFKLTPYDSEMTSYERVTIGDVDYEDPFAGIATIRAYETDSEGNPSMLKQFYETQKDVMDGAQKRYTFVALDGTEQTFTVSGTIPSGAKIVLYQDNQEKTVTLTDNQFSVKADAGSKVTAEVSKDGYYSKHFIRASLDGDWDLGEIAFSDGDKLPMNRVMEVDFGEAAVNSFRNLEISLKAGERELKEGTDYILQYPSVVLEDTVIEENLTLTVDADALGFTGGSVTADRETGVFELPLTAWGKLELTASGKFAGDNHILVFDKAGKLVGKSKIAKDGFYLTNGLKAGTYTVVAYNANDNFSVVTSLDVLESMGLTEGIDYAKVTAEVSDGETNPVEITVPLLKTDVSGILNKEKCSVVSETSYVIRGQTFAVRVYYGFAEGKKGTVSILLPENMTLKYVCSETEQLGKDDYTASDNTVTINKTKQTGVFYLGFSCSKAGTYSLSAGATVGKTTAPIGSTSFTVYDYEIRPAAGDLNSLTGNKVTVCAAPNRDVTLLLDGKPVGKGKTNGLGNVTFTYNLPDDALPAQTFELTAIIGNEQVSANVTYAKTVAALESWNFYQTNRLGSPYNGEYLYSASQSFDPPTFYWYLFNEEADNAWTVCAAFVGGSAPENVITYMKTLDGTVHTIPMQLFKTDELTEGAGYRFNFAGEIMLPSDESGVVTEAQLPEEFSIDWVDRGEAFTYDAETAEKSQKKAAEITNERNKKSEKLAETIAETKNRYMEEYAKTNNLTYTEDPNFDVSEYIFGAKYRASETMPEWFAKQTPEVQAAFYNAEKAIDEVLESFSEMMGLKKNITEYSSWEEVYADLGITMKENTRTAEELRADGFEVCENADGTFIAFKDYAEESAEVQEEFKPVALRAVANALMKTTNTSLAREGGVSGITGGFAFIDANGNEIDYNGEAAGNFDQGVRNAFIGGFGNATEALNQVMHLPGVTDSQLALNMTEGMSTTVGLVGAATGIEGAMQDTEAYVDYTVREADMQGYIDELKRFEERYKDKPLCSNAIMRERFVAMDLRLYMGLEKDRYYANSWVGSIFTIVGAADKTPITTGLSALWDGSSNATGVRRAAEITRLSAELDRLTRERKQKCNDTDMERIMKKTQKIQPVMDPSGIVYEAVESNTLSGVTATVYYADNSDGTNAVVWDAENYEQINPQITDNSGVFAWDVPNGWWQVRFEKDGYEAAQTEWMQVPPPRMGLKVPMKSTENPVVSSVGAYPDYIEVIFSQYMDTEKEIILPEGMTGMWQSVDSGYSKVLHITKAGGFQKGSKVSFTLDGAQNYTGKALASYNSGELTVSARPAEIVLNYESIILAKAGTEKGISVRVKDSEGNYMEGVTVEAELGNTLTATLISGSEVTDADGKVVFTANALLPGYTDITLRVARTSLEKTLTLRVALEESRPKRPTAVIGEIQFDENSPKENYITVKSGEQLVISAEENVTIYYTVDDSCPCQNSANRKIYTDPITITENAKFRIAAYKDGMDYSERLNITVTVDDTHQHDYNSKWKSDSDNHWHECSCGSIADKAAHDMETKNAKDATATEKGYTGDKVCKVCGYTVKGKEIPVSGTTKPTNPTKPDGNKGEEIPATGTTKPTEPTNPNGDGNGNTNSPQTGDNSNLWLWFAVLFLSAGMLIGTSAYSKKKKYSK</sequence>
<evidence type="ECO:0000256" key="2">
    <source>
        <dbReference type="SAM" id="MobiDB-lite"/>
    </source>
</evidence>
<accession>A0A3E4LKD7</accession>
<protein>
    <recommendedName>
        <fullName evidence="7">Leucine-rich repeat domain-containing protein</fullName>
    </recommendedName>
</protein>
<dbReference type="Pfam" id="PF13306">
    <property type="entry name" value="LRR_5"/>
    <property type="match status" value="2"/>
</dbReference>
<dbReference type="Pfam" id="PF13287">
    <property type="entry name" value="Fn3_assoc"/>
    <property type="match status" value="1"/>
</dbReference>
<comment type="caution">
    <text evidence="5">The sequence shown here is derived from an EMBL/GenBank/DDBJ whole genome shotgun (WGS) entry which is preliminary data.</text>
</comment>
<proteinExistence type="predicted"/>
<keyword evidence="3" id="KW-0812">Transmembrane</keyword>
<reference evidence="5 6" key="1">
    <citation type="submission" date="2018-08" db="EMBL/GenBank/DDBJ databases">
        <title>A genome reference for cultivated species of the human gut microbiota.</title>
        <authorList>
            <person name="Zou Y."/>
            <person name="Xue W."/>
            <person name="Luo G."/>
        </authorList>
    </citation>
    <scope>NUCLEOTIDE SEQUENCE [LARGE SCALE GENOMIC DNA]</scope>
    <source>
        <strain evidence="5 6">TF11-7</strain>
    </source>
</reference>
<evidence type="ECO:0000256" key="3">
    <source>
        <dbReference type="SAM" id="Phobius"/>
    </source>
</evidence>
<feature type="transmembrane region" description="Helical" evidence="3">
    <location>
        <begin position="2025"/>
        <end position="2045"/>
    </location>
</feature>
<dbReference type="SUPFAM" id="SSF49373">
    <property type="entry name" value="Invasin/intimin cell-adhesion fragments"/>
    <property type="match status" value="1"/>
</dbReference>
<dbReference type="Proteomes" id="UP000260793">
    <property type="component" value="Unassembled WGS sequence"/>
</dbReference>
<name>A0A3E4LKD7_9FIRM</name>
<evidence type="ECO:0000313" key="5">
    <source>
        <dbReference type="EMBL" id="RGK37903.1"/>
    </source>
</evidence>
<dbReference type="InterPro" id="IPR026906">
    <property type="entry name" value="LRR_5"/>
</dbReference>
<evidence type="ECO:0008006" key="7">
    <source>
        <dbReference type="Google" id="ProtNLM"/>
    </source>
</evidence>
<gene>
    <name evidence="5" type="ORF">DXD17_11170</name>
</gene>
<feature type="coiled-coil region" evidence="1">
    <location>
        <begin position="1100"/>
        <end position="1127"/>
    </location>
</feature>
<dbReference type="PANTHER" id="PTHR45661:SF3">
    <property type="entry name" value="IG-LIKE DOMAIN-CONTAINING PROTEIN"/>
    <property type="match status" value="1"/>
</dbReference>
<dbReference type="Gene3D" id="2.60.40.10">
    <property type="entry name" value="Immunoglobulins"/>
    <property type="match status" value="1"/>
</dbReference>
<dbReference type="EMBL" id="QSQN01000032">
    <property type="protein sequence ID" value="RGK37903.1"/>
    <property type="molecule type" value="Genomic_DNA"/>
</dbReference>
<keyword evidence="1" id="KW-0175">Coiled coil</keyword>
<dbReference type="PANTHER" id="PTHR45661">
    <property type="entry name" value="SURFACE ANTIGEN"/>
    <property type="match status" value="1"/>
</dbReference>
<dbReference type="Gene3D" id="3.40.50.12480">
    <property type="match status" value="1"/>
</dbReference>
<dbReference type="RefSeq" id="WP_117688468.1">
    <property type="nucleotide sequence ID" value="NZ_QSQN01000032.1"/>
</dbReference>
<keyword evidence="3" id="KW-0472">Membrane</keyword>
<feature type="chain" id="PRO_5017535222" description="Leucine-rich repeat domain-containing protein" evidence="4">
    <location>
        <begin position="35"/>
        <end position="2053"/>
    </location>
</feature>
<feature type="compositionally biased region" description="Low complexity" evidence="2">
    <location>
        <begin position="2000"/>
        <end position="2015"/>
    </location>
</feature>
<feature type="region of interest" description="Disordered" evidence="2">
    <location>
        <begin position="1970"/>
        <end position="2019"/>
    </location>
</feature>
<evidence type="ECO:0000256" key="1">
    <source>
        <dbReference type="SAM" id="Coils"/>
    </source>
</evidence>
<dbReference type="SUPFAM" id="SSF52058">
    <property type="entry name" value="L domain-like"/>
    <property type="match status" value="1"/>
</dbReference>
<keyword evidence="4" id="KW-0732">Signal</keyword>
<dbReference type="InterPro" id="IPR026876">
    <property type="entry name" value="Fn3_assoc_repeat"/>
</dbReference>